<keyword evidence="3" id="KW-1185">Reference proteome</keyword>
<accession>A0A318XN35</accession>
<keyword evidence="1" id="KW-1133">Transmembrane helix</keyword>
<evidence type="ECO:0000313" key="2">
    <source>
        <dbReference type="EMBL" id="PYG88126.1"/>
    </source>
</evidence>
<gene>
    <name evidence="2" type="ORF">LY28_01457</name>
</gene>
<proteinExistence type="predicted"/>
<sequence>MPPPLIARSNRRGYTLDIFLEKIVKKKKTIADYTIIAGVILLAVLLMLIILSFRFLSSFAPLFVVGIGYIAYMLIRNRNIEYEYIVTNGDLDIDIIIAQRKRKRIFSGSCKDFEMIAKLTSGKYDYNNQNTKDRVVAVSSMDSSDVYFISFIKDGKKSLVFFEPHAKMVESFKKYIPLKVFE</sequence>
<comment type="caution">
    <text evidence="2">The sequence shown here is derived from an EMBL/GenBank/DDBJ whole genome shotgun (WGS) entry which is preliminary data.</text>
</comment>
<reference evidence="2 3" key="1">
    <citation type="submission" date="2018-06" db="EMBL/GenBank/DDBJ databases">
        <title>Genomic Encyclopedia of Type Strains, Phase I: the one thousand microbial genomes (KMG-I) project.</title>
        <authorList>
            <person name="Kyrpides N."/>
        </authorList>
    </citation>
    <scope>NUCLEOTIDE SEQUENCE [LARGE SCALE GENOMIC DNA]</scope>
    <source>
        <strain evidence="2 3">DSM 19573</strain>
    </source>
</reference>
<dbReference type="Pfam" id="PF19601">
    <property type="entry name" value="DUF6106"/>
    <property type="match status" value="1"/>
</dbReference>
<evidence type="ECO:0008006" key="4">
    <source>
        <dbReference type="Google" id="ProtNLM"/>
    </source>
</evidence>
<evidence type="ECO:0000313" key="3">
    <source>
        <dbReference type="Proteomes" id="UP000248132"/>
    </source>
</evidence>
<dbReference type="Proteomes" id="UP000248132">
    <property type="component" value="Unassembled WGS sequence"/>
</dbReference>
<dbReference type="AlphaFoldDB" id="A0A318XN35"/>
<evidence type="ECO:0000256" key="1">
    <source>
        <dbReference type="SAM" id="Phobius"/>
    </source>
</evidence>
<feature type="transmembrane region" description="Helical" evidence="1">
    <location>
        <begin position="59"/>
        <end position="75"/>
    </location>
</feature>
<organism evidence="2 3">
    <name type="scientific">Ruminiclostridium sufflavum DSM 19573</name>
    <dbReference type="NCBI Taxonomy" id="1121337"/>
    <lineage>
        <taxon>Bacteria</taxon>
        <taxon>Bacillati</taxon>
        <taxon>Bacillota</taxon>
        <taxon>Clostridia</taxon>
        <taxon>Eubacteriales</taxon>
        <taxon>Oscillospiraceae</taxon>
        <taxon>Ruminiclostridium</taxon>
    </lineage>
</organism>
<name>A0A318XN35_9FIRM</name>
<keyword evidence="1" id="KW-0812">Transmembrane</keyword>
<feature type="transmembrane region" description="Helical" evidence="1">
    <location>
        <begin position="30"/>
        <end position="53"/>
    </location>
</feature>
<protein>
    <recommendedName>
        <fullName evidence="4">PH (Pleckstrin Homology) domain-containing protein</fullName>
    </recommendedName>
</protein>
<dbReference type="InterPro" id="IPR046088">
    <property type="entry name" value="DUF6106"/>
</dbReference>
<keyword evidence="1" id="KW-0472">Membrane</keyword>
<dbReference type="EMBL" id="QKMR01000007">
    <property type="protein sequence ID" value="PYG88126.1"/>
    <property type="molecule type" value="Genomic_DNA"/>
</dbReference>